<accession>A0A7I7SMV2</accession>
<evidence type="ECO:0000256" key="1">
    <source>
        <dbReference type="SAM" id="MobiDB-lite"/>
    </source>
</evidence>
<proteinExistence type="predicted"/>
<protein>
    <submittedName>
        <fullName evidence="2">Uncharacterized protein</fullName>
    </submittedName>
</protein>
<sequence length="83" mass="8471">MHRPFGQQLEDCGAHVAALAAATAVSAATAASTGTEATGAETWTEATGAETWTEARTESAARAEGRTVVDIAVLAELIAELRT</sequence>
<dbReference type="EMBL" id="AP022595">
    <property type="protein sequence ID" value="BBY58083.1"/>
    <property type="molecule type" value="Genomic_DNA"/>
</dbReference>
<gene>
    <name evidence="2" type="ORF">MSAR_12190</name>
</gene>
<dbReference type="Proteomes" id="UP000466445">
    <property type="component" value="Chromosome"/>
</dbReference>
<evidence type="ECO:0000313" key="2">
    <source>
        <dbReference type="EMBL" id="BBY58083.1"/>
    </source>
</evidence>
<feature type="region of interest" description="Disordered" evidence="1">
    <location>
        <begin position="28"/>
        <end position="61"/>
    </location>
</feature>
<organism evidence="2 3">
    <name type="scientific">Mycolicibacterium sarraceniae</name>
    <dbReference type="NCBI Taxonomy" id="1534348"/>
    <lineage>
        <taxon>Bacteria</taxon>
        <taxon>Bacillati</taxon>
        <taxon>Actinomycetota</taxon>
        <taxon>Actinomycetes</taxon>
        <taxon>Mycobacteriales</taxon>
        <taxon>Mycobacteriaceae</taxon>
        <taxon>Mycolicibacterium</taxon>
    </lineage>
</organism>
<name>A0A7I7SMV2_9MYCO</name>
<keyword evidence="3" id="KW-1185">Reference proteome</keyword>
<feature type="compositionally biased region" description="Low complexity" evidence="1">
    <location>
        <begin position="28"/>
        <end position="52"/>
    </location>
</feature>
<evidence type="ECO:0000313" key="3">
    <source>
        <dbReference type="Proteomes" id="UP000466445"/>
    </source>
</evidence>
<dbReference type="AlphaFoldDB" id="A0A7I7SMV2"/>
<reference evidence="2 3" key="1">
    <citation type="journal article" date="2019" name="Emerg. Microbes Infect.">
        <title>Comprehensive subspecies identification of 175 nontuberculous mycobacteria species based on 7547 genomic profiles.</title>
        <authorList>
            <person name="Matsumoto Y."/>
            <person name="Kinjo T."/>
            <person name="Motooka D."/>
            <person name="Nabeya D."/>
            <person name="Jung N."/>
            <person name="Uechi K."/>
            <person name="Horii T."/>
            <person name="Iida T."/>
            <person name="Fujita J."/>
            <person name="Nakamura S."/>
        </authorList>
    </citation>
    <scope>NUCLEOTIDE SEQUENCE [LARGE SCALE GENOMIC DNA]</scope>
    <source>
        <strain evidence="2 3">JCM 30395</strain>
    </source>
</reference>
<dbReference type="KEGG" id="msar:MSAR_12190"/>